<feature type="domain" description="Zn(2)-C6 fungal-type" evidence="6">
    <location>
        <begin position="15"/>
        <end position="49"/>
    </location>
</feature>
<dbReference type="PANTHER" id="PTHR31845">
    <property type="entry name" value="FINGER DOMAIN PROTEIN, PUTATIVE-RELATED"/>
    <property type="match status" value="1"/>
</dbReference>
<reference evidence="7" key="1">
    <citation type="submission" date="2023-06" db="EMBL/GenBank/DDBJ databases">
        <title>Genome-scale phylogeny and comparative genomics of the fungal order Sordariales.</title>
        <authorList>
            <consortium name="Lawrence Berkeley National Laboratory"/>
            <person name="Hensen N."/>
            <person name="Bonometti L."/>
            <person name="Westerberg I."/>
            <person name="Brannstrom I.O."/>
            <person name="Guillou S."/>
            <person name="Cros-Aarteil S."/>
            <person name="Calhoun S."/>
            <person name="Haridas S."/>
            <person name="Kuo A."/>
            <person name="Mondo S."/>
            <person name="Pangilinan J."/>
            <person name="Riley R."/>
            <person name="Labutti K."/>
            <person name="Andreopoulos B."/>
            <person name="Lipzen A."/>
            <person name="Chen C."/>
            <person name="Yanf M."/>
            <person name="Daum C."/>
            <person name="Ng V."/>
            <person name="Clum A."/>
            <person name="Steindorff A."/>
            <person name="Ohm R."/>
            <person name="Martin F."/>
            <person name="Silar P."/>
            <person name="Natvig D."/>
            <person name="Lalanne C."/>
            <person name="Gautier V."/>
            <person name="Ament-Velasquez S.L."/>
            <person name="Kruys A."/>
            <person name="Hutchinson M.I."/>
            <person name="Powell A.J."/>
            <person name="Barry K."/>
            <person name="Miller A.N."/>
            <person name="Grigoriev I.V."/>
            <person name="Debuchy R."/>
            <person name="Gladieux P."/>
            <person name="Thoren M.H."/>
            <person name="Johannesson H."/>
        </authorList>
    </citation>
    <scope>NUCLEOTIDE SEQUENCE</scope>
    <source>
        <strain evidence="7">SMH2532-1</strain>
    </source>
</reference>
<evidence type="ECO:0000256" key="2">
    <source>
        <dbReference type="ARBA" id="ARBA00023015"/>
    </source>
</evidence>
<evidence type="ECO:0000256" key="4">
    <source>
        <dbReference type="ARBA" id="ARBA00023163"/>
    </source>
</evidence>
<dbReference type="GO" id="GO:0000981">
    <property type="term" value="F:DNA-binding transcription factor activity, RNA polymerase II-specific"/>
    <property type="evidence" value="ECO:0007669"/>
    <property type="project" value="InterPro"/>
</dbReference>
<comment type="subcellular location">
    <subcellularLocation>
        <location evidence="1">Nucleus</location>
    </subcellularLocation>
</comment>
<accession>A0AA39XW29</accession>
<organism evidence="7 8">
    <name type="scientific">Cercophora newfieldiana</name>
    <dbReference type="NCBI Taxonomy" id="92897"/>
    <lineage>
        <taxon>Eukaryota</taxon>
        <taxon>Fungi</taxon>
        <taxon>Dikarya</taxon>
        <taxon>Ascomycota</taxon>
        <taxon>Pezizomycotina</taxon>
        <taxon>Sordariomycetes</taxon>
        <taxon>Sordariomycetidae</taxon>
        <taxon>Sordariales</taxon>
        <taxon>Lasiosphaeriaceae</taxon>
        <taxon>Cercophora</taxon>
    </lineage>
</organism>
<dbReference type="InterPro" id="IPR051089">
    <property type="entry name" value="prtT"/>
</dbReference>
<proteinExistence type="predicted"/>
<dbReference type="AlphaFoldDB" id="A0AA39XW29"/>
<keyword evidence="8" id="KW-1185">Reference proteome</keyword>
<evidence type="ECO:0000256" key="5">
    <source>
        <dbReference type="ARBA" id="ARBA00023242"/>
    </source>
</evidence>
<dbReference type="InterPro" id="IPR036864">
    <property type="entry name" value="Zn2-C6_fun-type_DNA-bd_sf"/>
</dbReference>
<dbReference type="PANTHER" id="PTHR31845:SF10">
    <property type="entry name" value="ZN(II)2CYS6 TRANSCRIPTION FACTOR (EUROFUNG)"/>
    <property type="match status" value="1"/>
</dbReference>
<evidence type="ECO:0000259" key="6">
    <source>
        <dbReference type="PROSITE" id="PS50048"/>
    </source>
</evidence>
<dbReference type="SUPFAM" id="SSF57701">
    <property type="entry name" value="Zn2/Cys6 DNA-binding domain"/>
    <property type="match status" value="1"/>
</dbReference>
<keyword evidence="5" id="KW-0539">Nucleus</keyword>
<evidence type="ECO:0000313" key="7">
    <source>
        <dbReference type="EMBL" id="KAK0641311.1"/>
    </source>
</evidence>
<evidence type="ECO:0000256" key="3">
    <source>
        <dbReference type="ARBA" id="ARBA00023125"/>
    </source>
</evidence>
<dbReference type="Proteomes" id="UP001174936">
    <property type="component" value="Unassembled WGS sequence"/>
</dbReference>
<dbReference type="CDD" id="cd00067">
    <property type="entry name" value="GAL4"/>
    <property type="match status" value="1"/>
</dbReference>
<sequence length="617" mass="69127">MADSTGDGHKDRPRACAYCNRSKTKCIWPREPGDGSCQRCTRLKRPCSMPENGERRRRGPSTRVGHLEEKIDGIMSLLNASRGLQQLATPPSTNPSPPSLTTEREIPSRPIFQELAISNASHSVLALEARSLDIVPGFPLTVNEADTILNLYRSDYSPKFPFVPIGSEITALELFESRPFVFRVIAQMIAPQNATTQREVAQWVRQHIAKHVIAQQERRMELLQGLLLYIGWANQFNFCIDFGGTTLFSVLVGMALEAGLNRPVKLRNQTSSQFLDEARRVKGFRARAPHTLEDMRVILGVFYLNSIATSLFYHMPMLPYSAYLDTCRKAVESAAEYESDEFLSILVRMQSLACRMHYMFQNPEMDGSEPVELTGSLHMAIATTRRELEALWEETPARVRASCMFDLCYKGILVRLYEPVIYMNPSSTILITGALAGGAWRSEALWFCLEAAKRFLVGYQNTAEDQIPYLPCQVFSYFSFTLVTATRLLSLSDSDWNQAEARRVMNFHETTRQLSEHLNRADRLAAAGARKIRCTDDGSSFLSVSADKLRWIGAWYLSKEGPADEMHQLQPPGADGCAVAMDVDPMMSFSSTGFDNVWWEGLLGGDFSVGQATAQGS</sequence>
<dbReference type="GO" id="GO:0005634">
    <property type="term" value="C:nucleus"/>
    <property type="evidence" value="ECO:0007669"/>
    <property type="project" value="UniProtKB-SubCell"/>
</dbReference>
<comment type="caution">
    <text evidence="7">The sequence shown here is derived from an EMBL/GenBank/DDBJ whole genome shotgun (WGS) entry which is preliminary data.</text>
</comment>
<dbReference type="GO" id="GO:0008270">
    <property type="term" value="F:zinc ion binding"/>
    <property type="evidence" value="ECO:0007669"/>
    <property type="project" value="InterPro"/>
</dbReference>
<keyword evidence="4" id="KW-0804">Transcription</keyword>
<dbReference type="Gene3D" id="4.10.240.10">
    <property type="entry name" value="Zn(2)-C6 fungal-type DNA-binding domain"/>
    <property type="match status" value="1"/>
</dbReference>
<dbReference type="CDD" id="cd12148">
    <property type="entry name" value="fungal_TF_MHR"/>
    <property type="match status" value="1"/>
</dbReference>
<evidence type="ECO:0000256" key="1">
    <source>
        <dbReference type="ARBA" id="ARBA00004123"/>
    </source>
</evidence>
<keyword evidence="3" id="KW-0238">DNA-binding</keyword>
<evidence type="ECO:0000313" key="8">
    <source>
        <dbReference type="Proteomes" id="UP001174936"/>
    </source>
</evidence>
<dbReference type="InterPro" id="IPR001138">
    <property type="entry name" value="Zn2Cys6_DnaBD"/>
</dbReference>
<gene>
    <name evidence="7" type="ORF">B0T16DRAFT_461386</name>
</gene>
<dbReference type="GO" id="GO:0000976">
    <property type="term" value="F:transcription cis-regulatory region binding"/>
    <property type="evidence" value="ECO:0007669"/>
    <property type="project" value="TreeGrafter"/>
</dbReference>
<protein>
    <recommendedName>
        <fullName evidence="6">Zn(2)-C6 fungal-type domain-containing protein</fullName>
    </recommendedName>
</protein>
<name>A0AA39XW29_9PEZI</name>
<keyword evidence="2" id="KW-0805">Transcription regulation</keyword>
<dbReference type="PROSITE" id="PS50048">
    <property type="entry name" value="ZN2_CY6_FUNGAL_2"/>
    <property type="match status" value="1"/>
</dbReference>
<dbReference type="EMBL" id="JAULSV010000006">
    <property type="protein sequence ID" value="KAK0641311.1"/>
    <property type="molecule type" value="Genomic_DNA"/>
</dbReference>